<keyword evidence="5" id="KW-0256">Endoplasmic reticulum</keyword>
<comment type="subcellular location">
    <subcellularLocation>
        <location evidence="1">Endoplasmic reticulum membrane</location>
        <topology evidence="1">Multi-pass membrane protein</topology>
    </subcellularLocation>
</comment>
<evidence type="ECO:0000256" key="2">
    <source>
        <dbReference type="ARBA" id="ARBA00004687"/>
    </source>
</evidence>
<dbReference type="UniPathway" id="UPA00196"/>
<keyword evidence="3" id="KW-0337">GPI-anchor biosynthesis</keyword>
<proteinExistence type="predicted"/>
<reference evidence="9 10" key="1">
    <citation type="submission" date="2020-02" db="EMBL/GenBank/DDBJ databases">
        <authorList>
            <person name="Ferguson B K."/>
        </authorList>
    </citation>
    <scope>NUCLEOTIDE SEQUENCE [LARGE SCALE GENOMIC DNA]</scope>
</reference>
<evidence type="ECO:0000256" key="6">
    <source>
        <dbReference type="ARBA" id="ARBA00022989"/>
    </source>
</evidence>
<dbReference type="InterPro" id="IPR009580">
    <property type="entry name" value="GPI_biosynthesis_protein_Pig-F"/>
</dbReference>
<feature type="transmembrane region" description="Helical" evidence="8">
    <location>
        <begin position="197"/>
        <end position="218"/>
    </location>
</feature>
<dbReference type="EMBL" id="CADCXV010000804">
    <property type="protein sequence ID" value="CAB0035921.1"/>
    <property type="molecule type" value="Genomic_DNA"/>
</dbReference>
<evidence type="ECO:0000313" key="9">
    <source>
        <dbReference type="EMBL" id="CAB0035921.1"/>
    </source>
</evidence>
<dbReference type="AlphaFoldDB" id="A0A6H5IHK8"/>
<gene>
    <name evidence="9" type="ORF">TBRA_LOCUS7804</name>
</gene>
<evidence type="ECO:0008006" key="11">
    <source>
        <dbReference type="Google" id="ProtNLM"/>
    </source>
</evidence>
<dbReference type="GO" id="GO:0006506">
    <property type="term" value="P:GPI anchor biosynthetic process"/>
    <property type="evidence" value="ECO:0007669"/>
    <property type="project" value="UniProtKB-UniPathway"/>
</dbReference>
<organism evidence="9 10">
    <name type="scientific">Trichogramma brassicae</name>
    <dbReference type="NCBI Taxonomy" id="86971"/>
    <lineage>
        <taxon>Eukaryota</taxon>
        <taxon>Metazoa</taxon>
        <taxon>Ecdysozoa</taxon>
        <taxon>Arthropoda</taxon>
        <taxon>Hexapoda</taxon>
        <taxon>Insecta</taxon>
        <taxon>Pterygota</taxon>
        <taxon>Neoptera</taxon>
        <taxon>Endopterygota</taxon>
        <taxon>Hymenoptera</taxon>
        <taxon>Apocrita</taxon>
        <taxon>Proctotrupomorpha</taxon>
        <taxon>Chalcidoidea</taxon>
        <taxon>Trichogrammatidae</taxon>
        <taxon>Trichogramma</taxon>
    </lineage>
</organism>
<evidence type="ECO:0000256" key="4">
    <source>
        <dbReference type="ARBA" id="ARBA00022692"/>
    </source>
</evidence>
<feature type="transmembrane region" description="Helical" evidence="8">
    <location>
        <begin position="164"/>
        <end position="185"/>
    </location>
</feature>
<sequence>MAASDFQDQKVLLFDSLLSCCYFACVFLFLHYSGNMYNIGSYRFIYILATVLLSEIIKVSLNFIQPNKSLEKKSDASAKYNKPFMPSAKNIVKLIIAFIISTAIYYIIIVFFGAPIFTHHEETFVLALTLATLTLVPTALHVGIDNVIVILIQTNTPVNMNVRLVNTVKFHVMVVWLGTWLGAFVLPLDWDREWQAWPIPCMLGALIGYFIGNFITIIKTNLYFLKKLKKSNIV</sequence>
<keyword evidence="7 8" id="KW-0472">Membrane</keyword>
<evidence type="ECO:0000256" key="7">
    <source>
        <dbReference type="ARBA" id="ARBA00023136"/>
    </source>
</evidence>
<comment type="pathway">
    <text evidence="2">Glycolipid biosynthesis; glycosylphosphatidylinositol-anchor biosynthesis.</text>
</comment>
<feature type="transmembrane region" description="Helical" evidence="8">
    <location>
        <begin position="124"/>
        <end position="152"/>
    </location>
</feature>
<keyword evidence="10" id="KW-1185">Reference proteome</keyword>
<keyword evidence="6 8" id="KW-1133">Transmembrane helix</keyword>
<dbReference type="GO" id="GO:0005789">
    <property type="term" value="C:endoplasmic reticulum membrane"/>
    <property type="evidence" value="ECO:0007669"/>
    <property type="project" value="UniProtKB-SubCell"/>
</dbReference>
<dbReference type="Pfam" id="PF06699">
    <property type="entry name" value="PIG-F"/>
    <property type="match status" value="1"/>
</dbReference>
<name>A0A6H5IHK8_9HYME</name>
<evidence type="ECO:0000256" key="3">
    <source>
        <dbReference type="ARBA" id="ARBA00022502"/>
    </source>
</evidence>
<evidence type="ECO:0000256" key="5">
    <source>
        <dbReference type="ARBA" id="ARBA00022824"/>
    </source>
</evidence>
<feature type="transmembrane region" description="Helical" evidence="8">
    <location>
        <begin position="12"/>
        <end position="32"/>
    </location>
</feature>
<evidence type="ECO:0000256" key="1">
    <source>
        <dbReference type="ARBA" id="ARBA00004477"/>
    </source>
</evidence>
<dbReference type="OrthoDB" id="17366at2759"/>
<feature type="transmembrane region" description="Helical" evidence="8">
    <location>
        <begin position="94"/>
        <end position="118"/>
    </location>
</feature>
<feature type="transmembrane region" description="Helical" evidence="8">
    <location>
        <begin position="44"/>
        <end position="64"/>
    </location>
</feature>
<accession>A0A6H5IHK8</accession>
<evidence type="ECO:0000256" key="8">
    <source>
        <dbReference type="SAM" id="Phobius"/>
    </source>
</evidence>
<protein>
    <recommendedName>
        <fullName evidence="11">Glycosylphosphatidylinositol anchor biosynthesis protein 11</fullName>
    </recommendedName>
</protein>
<keyword evidence="4 8" id="KW-0812">Transmembrane</keyword>
<evidence type="ECO:0000313" key="10">
    <source>
        <dbReference type="Proteomes" id="UP000479190"/>
    </source>
</evidence>
<dbReference type="Proteomes" id="UP000479190">
    <property type="component" value="Unassembled WGS sequence"/>
</dbReference>